<dbReference type="RefSeq" id="WP_184095462.1">
    <property type="nucleotide sequence ID" value="NZ_JACIJH010000001.1"/>
</dbReference>
<comment type="caution">
    <text evidence="1">The sequence shown here is derived from an EMBL/GenBank/DDBJ whole genome shotgun (WGS) entry which is preliminary data.</text>
</comment>
<organism evidence="1 2">
    <name type="scientific">Sphingopyxis panaciterrulae</name>
    <dbReference type="NCBI Taxonomy" id="462372"/>
    <lineage>
        <taxon>Bacteria</taxon>
        <taxon>Pseudomonadati</taxon>
        <taxon>Pseudomonadota</taxon>
        <taxon>Alphaproteobacteria</taxon>
        <taxon>Sphingomonadales</taxon>
        <taxon>Sphingomonadaceae</taxon>
        <taxon>Sphingopyxis</taxon>
    </lineage>
</organism>
<dbReference type="AlphaFoldDB" id="A0A7W9B3Z0"/>
<proteinExistence type="predicted"/>
<accession>A0A7W9B3Z0</accession>
<reference evidence="1 2" key="1">
    <citation type="submission" date="2020-08" db="EMBL/GenBank/DDBJ databases">
        <title>Genomic Encyclopedia of Type Strains, Phase IV (KMG-IV): sequencing the most valuable type-strain genomes for metagenomic binning, comparative biology and taxonomic classification.</title>
        <authorList>
            <person name="Goeker M."/>
        </authorList>
    </citation>
    <scope>NUCLEOTIDE SEQUENCE [LARGE SCALE GENOMIC DNA]</scope>
    <source>
        <strain evidence="1 2">DSM 27163</strain>
    </source>
</reference>
<evidence type="ECO:0000313" key="2">
    <source>
        <dbReference type="Proteomes" id="UP000537161"/>
    </source>
</evidence>
<gene>
    <name evidence="1" type="ORF">FHR21_000794</name>
</gene>
<evidence type="ECO:0000313" key="1">
    <source>
        <dbReference type="EMBL" id="MBB5705469.1"/>
    </source>
</evidence>
<protein>
    <submittedName>
        <fullName evidence="1">Uncharacterized protein</fullName>
    </submittedName>
</protein>
<keyword evidence="2" id="KW-1185">Reference proteome</keyword>
<dbReference type="EMBL" id="JACIJH010000001">
    <property type="protein sequence ID" value="MBB5705469.1"/>
    <property type="molecule type" value="Genomic_DNA"/>
</dbReference>
<name>A0A7W9B3Z0_9SPHN</name>
<sequence>MMTRASGARTRREAPALRFLLVYLLIWIAARLLANWPPAVAIPAPPSAPWSPVAAPRDAWWQEAATALTLAAAPAAPATRPAASGLPSVAPARPDPGRHGLRLALMGRALAPWPDSAARSAVSRPGDGWRAHPGPAALGGGAPFWMQAESDGWSLSSWLFLRSGSAAAPGTIAGAGQLGGSQAGARFAYGFDPDRRLGAYARATIAIDRPRERELAFGLAYAPSPRWPVAVAVEQRVAAGRDGRTALAAMVTGGVSDVALPGGFRLDAYGQAGVVGAHRRDGFADGALVVDRPLGFGAPPALRLGALAAGAVQPGAARVDVGPRLTLRLPDVGQGSRIALDWRQRVAGDARPASGLALTLAVDF</sequence>
<dbReference type="Proteomes" id="UP000537161">
    <property type="component" value="Unassembled WGS sequence"/>
</dbReference>